<feature type="binding site" evidence="13">
    <location>
        <position position="575"/>
    </location>
    <ligand>
        <name>Zn(2+)</name>
        <dbReference type="ChEBI" id="CHEBI:29105"/>
    </ligand>
</feature>
<keyword evidence="7 13" id="KW-0067">ATP-binding</keyword>
<feature type="binding site" evidence="13">
    <location>
        <position position="673"/>
    </location>
    <ligand>
        <name>Zn(2+)</name>
        <dbReference type="ChEBI" id="CHEBI:29105"/>
    </ligand>
</feature>
<dbReference type="SMART" id="SM00863">
    <property type="entry name" value="tRNA_SAD"/>
    <property type="match status" value="1"/>
</dbReference>
<dbReference type="RefSeq" id="WP_013280614.1">
    <property type="nucleotide sequence ID" value="NC_014387.1"/>
</dbReference>
<evidence type="ECO:0000256" key="2">
    <source>
        <dbReference type="ARBA" id="ARBA00022555"/>
    </source>
</evidence>
<dbReference type="InterPro" id="IPR018162">
    <property type="entry name" value="Ala-tRNA-ligase_IIc_anticod-bd"/>
</dbReference>
<dbReference type="EMBL" id="CP001810">
    <property type="protein sequence ID" value="ADL33960.1"/>
    <property type="molecule type" value="Genomic_DNA"/>
</dbReference>
<evidence type="ECO:0000256" key="5">
    <source>
        <dbReference type="ARBA" id="ARBA00022741"/>
    </source>
</evidence>
<keyword evidence="10 13" id="KW-0030">Aminoacyl-tRNA synthetase</keyword>
<dbReference type="Gene3D" id="3.30.54.20">
    <property type="match status" value="1"/>
</dbReference>
<dbReference type="GO" id="GO:0000049">
    <property type="term" value="F:tRNA binding"/>
    <property type="evidence" value="ECO:0007669"/>
    <property type="project" value="UniProtKB-KW"/>
</dbReference>
<dbReference type="InterPro" id="IPR009000">
    <property type="entry name" value="Transl_B-barrel_sf"/>
</dbReference>
<dbReference type="KEGG" id="bpb:bpr_I1221"/>
<evidence type="ECO:0000256" key="7">
    <source>
        <dbReference type="ARBA" id="ARBA00022840"/>
    </source>
</evidence>
<keyword evidence="9 13" id="KW-0648">Protein biosynthesis</keyword>
<sequence>MKQFTAQELREAWKQFYKDRGHVDCGAVSLVSDGSTGVMFNVAGMQPLMPYLLGKKHPMGTRLCNVQGCVRTNDIDSVGDKSHGTFFEMMGSWSLGDYFKKERCQWSFELLTQLFGFDADHLAATVFAGDENAPRDEEGAKYRIESGFKPENIYYLPAEDNWWGLEYGPCGPDSEMFYVKDMPDCGPNCGPGCHCGKYTEIGNDVFMQYEKHHDGHLTPLTQKNVDTGWGLERILAFLNGVDDVYKIDLHAPVIAYIEKESGLKYESDEKTTRSMRILADHTRTSVMLIGDEAKLLPSNTGAGYILRRLIRRAVRHARTLGLNKDQILGVATIYIDEYSESYENLAKNRKFVLTELEREITRFESTLENGMKEFRKILDKTSAAGKKEIEGKDAFFLYDTFGFPVELTVELADEEGFTVDEEGFKASMEEQKQKARENQNFSANLSTGTGLFDNLDESVATEFLGYEKLECDGTVAVIAGADALVTELTEGQQGTIITDKTTFYGTMGGQVGDIGEILGSNGAKFEVTEAVKVAGGRTAHVGKVVSGSFKVSDKVTLSVDAENRAKTCRNHSATHLLQKALQMVLGDGVEQAGSYQDPDKTRFDFSYHQAMTADEIKKVEDIVNSKILEALPVVTKEMSIEDAKKTGAMALFGEKYGETVRVVNMGDFSIELCGGTHVANTSHIGLFKILSESGVAAGVRRIEALTGDNARAYYKNVEANLGEAAKTLKTTPADLVDHIKKLQEELKNLRSENESLKSKEAQAALGDVMDQVLEIKGVKLLATSVKGVDMNGLRDLGDQMKTKLGEGVVVLISEADGKVNLVTMATDGAMAKGAHAGNLVKAIAPKVGGGGGGRPNMAQAGGKNPAGIQDALAEAKTVLLSQIN</sequence>
<reference evidence="15 16" key="1">
    <citation type="journal article" date="2010" name="PLoS ONE">
        <title>The glycobiome of the rumen bacterium Butyrivibrio proteoclasticus B316(T) highlights adaptation to a polysaccharide-rich environment.</title>
        <authorList>
            <person name="Kelly W.J."/>
            <person name="Leahy S.C."/>
            <person name="Altermann E."/>
            <person name="Yeoman C.J."/>
            <person name="Dunne J.C."/>
            <person name="Kong Z."/>
            <person name="Pacheco D.M."/>
            <person name="Li D."/>
            <person name="Noel S.J."/>
            <person name="Moon C.D."/>
            <person name="Cookson A.L."/>
            <person name="Attwood G.T."/>
        </authorList>
    </citation>
    <scope>NUCLEOTIDE SEQUENCE [LARGE SCALE GENOMIC DNA]</scope>
    <source>
        <strain evidence="16">ATCC 51982 / DSM 14932 / B316</strain>
    </source>
</reference>
<dbReference type="Gene3D" id="3.30.980.10">
    <property type="entry name" value="Threonyl-trna Synthetase, Chain A, domain 2"/>
    <property type="match status" value="1"/>
</dbReference>
<dbReference type="InterPro" id="IPR023033">
    <property type="entry name" value="Ala_tRNA_ligase_euk/bac"/>
</dbReference>
<dbReference type="CDD" id="cd00673">
    <property type="entry name" value="AlaRS_core"/>
    <property type="match status" value="1"/>
</dbReference>
<keyword evidence="2 13" id="KW-0820">tRNA-binding</keyword>
<proteinExistence type="inferred from homology"/>
<dbReference type="Proteomes" id="UP000001299">
    <property type="component" value="Chromosome 1"/>
</dbReference>
<dbReference type="GO" id="GO:0005829">
    <property type="term" value="C:cytosol"/>
    <property type="evidence" value="ECO:0007669"/>
    <property type="project" value="TreeGrafter"/>
</dbReference>
<evidence type="ECO:0000256" key="8">
    <source>
        <dbReference type="ARBA" id="ARBA00022884"/>
    </source>
</evidence>
<keyword evidence="3 13" id="KW-0436">Ligase</keyword>
<dbReference type="Gene3D" id="6.10.250.550">
    <property type="match status" value="1"/>
</dbReference>
<feature type="binding site" evidence="13">
    <location>
        <position position="677"/>
    </location>
    <ligand>
        <name>Zn(2+)</name>
        <dbReference type="ChEBI" id="CHEBI:29105"/>
    </ligand>
</feature>
<dbReference type="NCBIfam" id="TIGR00344">
    <property type="entry name" value="alaS"/>
    <property type="match status" value="1"/>
</dbReference>
<dbReference type="HAMAP" id="MF_00036_B">
    <property type="entry name" value="Ala_tRNA_synth_B"/>
    <property type="match status" value="1"/>
</dbReference>
<dbReference type="InterPro" id="IPR018164">
    <property type="entry name" value="Ala-tRNA-synth_IIc_N"/>
</dbReference>
<dbReference type="HOGENOM" id="CLU_004485_1_1_9"/>
<dbReference type="EC" id="6.1.1.7" evidence="13"/>
<keyword evidence="6 13" id="KW-0862">Zinc</keyword>
<dbReference type="InterPro" id="IPR045864">
    <property type="entry name" value="aa-tRNA-synth_II/BPL/LPL"/>
</dbReference>
<dbReference type="PANTHER" id="PTHR11777">
    <property type="entry name" value="ALANYL-TRNA SYNTHETASE"/>
    <property type="match status" value="1"/>
</dbReference>
<dbReference type="PANTHER" id="PTHR11777:SF9">
    <property type="entry name" value="ALANINE--TRNA LIGASE, CYTOPLASMIC"/>
    <property type="match status" value="1"/>
</dbReference>
<evidence type="ECO:0000313" key="16">
    <source>
        <dbReference type="Proteomes" id="UP000001299"/>
    </source>
</evidence>
<dbReference type="GO" id="GO:0005524">
    <property type="term" value="F:ATP binding"/>
    <property type="evidence" value="ECO:0007669"/>
    <property type="project" value="UniProtKB-UniRule"/>
</dbReference>
<dbReference type="Pfam" id="PF01411">
    <property type="entry name" value="tRNA-synt_2c"/>
    <property type="match status" value="1"/>
</dbReference>
<dbReference type="InterPro" id="IPR018163">
    <property type="entry name" value="Thr/Ala-tRNA-synth_IIc_edit"/>
</dbReference>
<accession>E0S2J3</accession>
<evidence type="ECO:0000313" key="15">
    <source>
        <dbReference type="EMBL" id="ADL33960.1"/>
    </source>
</evidence>
<dbReference type="GO" id="GO:0008270">
    <property type="term" value="F:zinc ion binding"/>
    <property type="evidence" value="ECO:0007669"/>
    <property type="project" value="UniProtKB-UniRule"/>
</dbReference>
<dbReference type="Pfam" id="PF02272">
    <property type="entry name" value="DHHA1"/>
    <property type="match status" value="1"/>
</dbReference>
<keyword evidence="13" id="KW-0963">Cytoplasm</keyword>
<gene>
    <name evidence="13 15" type="primary">alaS</name>
    <name evidence="15" type="ordered locus">bpr_I1221</name>
</gene>
<keyword evidence="5 13" id="KW-0547">Nucleotide-binding</keyword>
<dbReference type="GO" id="GO:0140096">
    <property type="term" value="F:catalytic activity, acting on a protein"/>
    <property type="evidence" value="ECO:0007669"/>
    <property type="project" value="UniProtKB-ARBA"/>
</dbReference>
<evidence type="ECO:0000256" key="6">
    <source>
        <dbReference type="ARBA" id="ARBA00022833"/>
    </source>
</evidence>
<dbReference type="STRING" id="515622.bpr_I1221"/>
<dbReference type="InterPro" id="IPR003156">
    <property type="entry name" value="DHHA1_dom"/>
</dbReference>
<dbReference type="FunFam" id="3.10.310.40:FF:000001">
    <property type="entry name" value="Alanine--tRNA ligase"/>
    <property type="match status" value="1"/>
</dbReference>
<dbReference type="SUPFAM" id="SSF55186">
    <property type="entry name" value="ThrRS/AlaRS common domain"/>
    <property type="match status" value="1"/>
</dbReference>
<dbReference type="FunFam" id="3.30.980.10:FF:000004">
    <property type="entry name" value="Alanine--tRNA ligase, cytoplasmic"/>
    <property type="match status" value="1"/>
</dbReference>
<evidence type="ECO:0000256" key="4">
    <source>
        <dbReference type="ARBA" id="ARBA00022723"/>
    </source>
</evidence>
<comment type="function">
    <text evidence="11 13">Catalyzes the attachment of alanine to tRNA(Ala) in a two-step reaction: alanine is first activated by ATP to form Ala-AMP and then transferred to the acceptor end of tRNA(Ala). Also edits incorrectly charged Ser-tRNA(Ala) and Gly-tRNA(Ala) via its editing domain.</text>
</comment>
<comment type="domain">
    <text evidence="13">Consists of three domains; the N-terminal catalytic domain, the editing domain and the C-terminal C-Ala domain. The editing domain removes incorrectly charged amino acids, while the C-Ala domain, along with tRNA(Ala), serves as a bridge to cooperatively bring together the editing and aminoacylation centers thus stimulating deacylation of misacylated tRNAs.</text>
</comment>
<dbReference type="GO" id="GO:0016740">
    <property type="term" value="F:transferase activity"/>
    <property type="evidence" value="ECO:0007669"/>
    <property type="project" value="UniProtKB-ARBA"/>
</dbReference>
<keyword evidence="8 13" id="KW-0694">RNA-binding</keyword>
<feature type="domain" description="Alanyl-transfer RNA synthetases family profile" evidence="14">
    <location>
        <begin position="4"/>
        <end position="716"/>
    </location>
</feature>
<protein>
    <recommendedName>
        <fullName evidence="13">Alanine--tRNA ligase</fullName>
        <ecNumber evidence="13">6.1.1.7</ecNumber>
    </recommendedName>
    <alternativeName>
        <fullName evidence="13">Alanyl-tRNA synthetase</fullName>
        <shortName evidence="13">AlaRS</shortName>
    </alternativeName>
</protein>
<dbReference type="Pfam" id="PF07973">
    <property type="entry name" value="tRNA_SAD"/>
    <property type="match status" value="1"/>
</dbReference>
<evidence type="ECO:0000256" key="1">
    <source>
        <dbReference type="ARBA" id="ARBA00008226"/>
    </source>
</evidence>
<dbReference type="SUPFAM" id="SSF50447">
    <property type="entry name" value="Translation proteins"/>
    <property type="match status" value="1"/>
</dbReference>
<dbReference type="eggNOG" id="COG0013">
    <property type="taxonomic scope" value="Bacteria"/>
</dbReference>
<dbReference type="AlphaFoldDB" id="E0S2J3"/>
<evidence type="ECO:0000259" key="14">
    <source>
        <dbReference type="PROSITE" id="PS50860"/>
    </source>
</evidence>
<dbReference type="SUPFAM" id="SSF101353">
    <property type="entry name" value="Putative anticodon-binding domain of alanyl-tRNA synthetase (AlaRS)"/>
    <property type="match status" value="1"/>
</dbReference>
<comment type="similarity">
    <text evidence="1 13">Belongs to the class-II aminoacyl-tRNA synthetase family.</text>
</comment>
<dbReference type="Gene3D" id="3.30.930.10">
    <property type="entry name" value="Bira Bifunctional Protein, Domain 2"/>
    <property type="match status" value="1"/>
</dbReference>
<dbReference type="GO" id="GO:0004813">
    <property type="term" value="F:alanine-tRNA ligase activity"/>
    <property type="evidence" value="ECO:0007669"/>
    <property type="project" value="UniProtKB-UniRule"/>
</dbReference>
<dbReference type="InterPro" id="IPR002318">
    <property type="entry name" value="Ala-tRNA-lgiase_IIc"/>
</dbReference>
<dbReference type="Gene3D" id="2.40.30.130">
    <property type="match status" value="1"/>
</dbReference>
<evidence type="ECO:0000256" key="13">
    <source>
        <dbReference type="HAMAP-Rule" id="MF_00036"/>
    </source>
</evidence>
<dbReference type="InterPro" id="IPR018165">
    <property type="entry name" value="Ala-tRNA-synth_IIc_core"/>
</dbReference>
<evidence type="ECO:0000256" key="3">
    <source>
        <dbReference type="ARBA" id="ARBA00022598"/>
    </source>
</evidence>
<dbReference type="Gene3D" id="3.10.310.40">
    <property type="match status" value="1"/>
</dbReference>
<keyword evidence="16" id="KW-1185">Reference proteome</keyword>
<comment type="cofactor">
    <cofactor evidence="13">
        <name>Zn(2+)</name>
        <dbReference type="ChEBI" id="CHEBI:29105"/>
    </cofactor>
    <text evidence="13">Binds 1 zinc ion per subunit.</text>
</comment>
<evidence type="ECO:0000256" key="12">
    <source>
        <dbReference type="ARBA" id="ARBA00048300"/>
    </source>
</evidence>
<comment type="catalytic activity">
    <reaction evidence="12 13">
        <text>tRNA(Ala) + L-alanine + ATP = L-alanyl-tRNA(Ala) + AMP + diphosphate</text>
        <dbReference type="Rhea" id="RHEA:12540"/>
        <dbReference type="Rhea" id="RHEA-COMP:9657"/>
        <dbReference type="Rhea" id="RHEA-COMP:9923"/>
        <dbReference type="ChEBI" id="CHEBI:30616"/>
        <dbReference type="ChEBI" id="CHEBI:33019"/>
        <dbReference type="ChEBI" id="CHEBI:57972"/>
        <dbReference type="ChEBI" id="CHEBI:78442"/>
        <dbReference type="ChEBI" id="CHEBI:78497"/>
        <dbReference type="ChEBI" id="CHEBI:456215"/>
        <dbReference type="EC" id="6.1.1.7"/>
    </reaction>
</comment>
<name>E0S2J3_BUTPB</name>
<evidence type="ECO:0000256" key="10">
    <source>
        <dbReference type="ARBA" id="ARBA00023146"/>
    </source>
</evidence>
<dbReference type="GO" id="GO:0006419">
    <property type="term" value="P:alanyl-tRNA aminoacylation"/>
    <property type="evidence" value="ECO:0007669"/>
    <property type="project" value="UniProtKB-UniRule"/>
</dbReference>
<dbReference type="PRINTS" id="PR00980">
    <property type="entry name" value="TRNASYNTHALA"/>
</dbReference>
<organism evidence="15 16">
    <name type="scientific">Butyrivibrio proteoclasticus (strain ATCC 51982 / DSM 14932 / B316)</name>
    <name type="common">Clostridium proteoclasticum</name>
    <dbReference type="NCBI Taxonomy" id="515622"/>
    <lineage>
        <taxon>Bacteria</taxon>
        <taxon>Bacillati</taxon>
        <taxon>Bacillota</taxon>
        <taxon>Clostridia</taxon>
        <taxon>Lachnospirales</taxon>
        <taxon>Lachnospiraceae</taxon>
        <taxon>Butyrivibrio</taxon>
    </lineage>
</organism>
<evidence type="ECO:0000256" key="11">
    <source>
        <dbReference type="ARBA" id="ARBA00024779"/>
    </source>
</evidence>
<dbReference type="FunFam" id="3.30.54.20:FF:000001">
    <property type="entry name" value="Alanine--tRNA ligase"/>
    <property type="match status" value="1"/>
</dbReference>
<keyword evidence="4 13" id="KW-0479">Metal-binding</keyword>
<feature type="binding site" evidence="13">
    <location>
        <position position="571"/>
    </location>
    <ligand>
        <name>Zn(2+)</name>
        <dbReference type="ChEBI" id="CHEBI:29105"/>
    </ligand>
</feature>
<dbReference type="InterPro" id="IPR050058">
    <property type="entry name" value="Ala-tRNA_ligase"/>
</dbReference>
<dbReference type="GO" id="GO:0002161">
    <property type="term" value="F:aminoacyl-tRNA deacylase activity"/>
    <property type="evidence" value="ECO:0007669"/>
    <property type="project" value="TreeGrafter"/>
</dbReference>
<evidence type="ECO:0000256" key="9">
    <source>
        <dbReference type="ARBA" id="ARBA00022917"/>
    </source>
</evidence>
<dbReference type="PROSITE" id="PS50860">
    <property type="entry name" value="AA_TRNA_LIGASE_II_ALA"/>
    <property type="match status" value="1"/>
</dbReference>
<dbReference type="InterPro" id="IPR012947">
    <property type="entry name" value="tRNA_SAD"/>
</dbReference>
<comment type="subcellular location">
    <subcellularLocation>
        <location evidence="13">Cytoplasm</location>
    </subcellularLocation>
</comment>
<dbReference type="SUPFAM" id="SSF55681">
    <property type="entry name" value="Class II aaRS and biotin synthetases"/>
    <property type="match status" value="1"/>
</dbReference>